<proteinExistence type="predicted"/>
<dbReference type="InterPro" id="IPR000253">
    <property type="entry name" value="FHA_dom"/>
</dbReference>
<feature type="domain" description="FHA" evidence="2">
    <location>
        <begin position="64"/>
        <end position="113"/>
    </location>
</feature>
<keyword evidence="1" id="KW-1133">Transmembrane helix</keyword>
<feature type="transmembrane region" description="Helical" evidence="1">
    <location>
        <begin position="149"/>
        <end position="169"/>
    </location>
</feature>
<evidence type="ECO:0000313" key="4">
    <source>
        <dbReference type="Proteomes" id="UP000317839"/>
    </source>
</evidence>
<dbReference type="CDD" id="cd00060">
    <property type="entry name" value="FHA"/>
    <property type="match status" value="1"/>
</dbReference>
<dbReference type="Pfam" id="PF00498">
    <property type="entry name" value="FHA"/>
    <property type="match status" value="1"/>
</dbReference>
<evidence type="ECO:0000313" key="3">
    <source>
        <dbReference type="EMBL" id="TQV73058.1"/>
    </source>
</evidence>
<organism evidence="3 4">
    <name type="scientific">Aliikangiella marina</name>
    <dbReference type="NCBI Taxonomy" id="1712262"/>
    <lineage>
        <taxon>Bacteria</taxon>
        <taxon>Pseudomonadati</taxon>
        <taxon>Pseudomonadota</taxon>
        <taxon>Gammaproteobacteria</taxon>
        <taxon>Oceanospirillales</taxon>
        <taxon>Pleioneaceae</taxon>
        <taxon>Aliikangiella</taxon>
    </lineage>
</organism>
<dbReference type="AlphaFoldDB" id="A0A545T789"/>
<gene>
    <name evidence="3" type="ORF">FLL45_16495</name>
</gene>
<dbReference type="EMBL" id="VIKR01000004">
    <property type="protein sequence ID" value="TQV73058.1"/>
    <property type="molecule type" value="Genomic_DNA"/>
</dbReference>
<dbReference type="InterPro" id="IPR008984">
    <property type="entry name" value="SMAD_FHA_dom_sf"/>
</dbReference>
<dbReference type="Gene3D" id="2.60.200.20">
    <property type="match status" value="1"/>
</dbReference>
<dbReference type="RefSeq" id="WP_142943196.1">
    <property type="nucleotide sequence ID" value="NZ_VIKR01000004.1"/>
</dbReference>
<comment type="caution">
    <text evidence="3">The sequence shown here is derived from an EMBL/GenBank/DDBJ whole genome shotgun (WGS) entry which is preliminary data.</text>
</comment>
<protein>
    <submittedName>
        <fullName evidence="3">FHA domain-containing protein</fullName>
    </submittedName>
</protein>
<dbReference type="SMART" id="SM00240">
    <property type="entry name" value="FHA"/>
    <property type="match status" value="1"/>
</dbReference>
<sequence length="170" mass="18038">MTDKDNNNPSMGPQGTQVFEKNDINKMIADKIANAQSGTATTPALIGVSENVAGIQIILMKDKLEVGRRPTADIVLEDASVSSMHAQIIKQGDDWKVLNLLSSNGTFVNGEKVSEKFITSGDRIAFAGAEFVFTMVDEPVPTGKSSGGLGLILMALGLVAAFAGLFYFIL</sequence>
<evidence type="ECO:0000259" key="2">
    <source>
        <dbReference type="PROSITE" id="PS50006"/>
    </source>
</evidence>
<dbReference type="SUPFAM" id="SSF49879">
    <property type="entry name" value="SMAD/FHA domain"/>
    <property type="match status" value="1"/>
</dbReference>
<dbReference type="Proteomes" id="UP000317839">
    <property type="component" value="Unassembled WGS sequence"/>
</dbReference>
<keyword evidence="1" id="KW-0812">Transmembrane</keyword>
<keyword evidence="1" id="KW-0472">Membrane</keyword>
<keyword evidence="4" id="KW-1185">Reference proteome</keyword>
<dbReference type="PROSITE" id="PS50006">
    <property type="entry name" value="FHA_DOMAIN"/>
    <property type="match status" value="1"/>
</dbReference>
<reference evidence="3 4" key="1">
    <citation type="submission" date="2019-06" db="EMBL/GenBank/DDBJ databases">
        <title>Draft genome of Aliikangiella marina GYP-15.</title>
        <authorList>
            <person name="Wang G."/>
        </authorList>
    </citation>
    <scope>NUCLEOTIDE SEQUENCE [LARGE SCALE GENOMIC DNA]</scope>
    <source>
        <strain evidence="3 4">GYP-15</strain>
    </source>
</reference>
<evidence type="ECO:0000256" key="1">
    <source>
        <dbReference type="SAM" id="Phobius"/>
    </source>
</evidence>
<dbReference type="PANTHER" id="PTHR23308">
    <property type="entry name" value="NUCLEAR INHIBITOR OF PROTEIN PHOSPHATASE-1"/>
    <property type="match status" value="1"/>
</dbReference>
<accession>A0A545T789</accession>
<name>A0A545T789_9GAMM</name>
<dbReference type="OrthoDB" id="151099at2"/>
<dbReference type="InterPro" id="IPR050923">
    <property type="entry name" value="Cell_Proc_Reg/RNA_Proc"/>
</dbReference>